<reference evidence="3" key="1">
    <citation type="journal article" date="2014" name="Front. Microbiol.">
        <title>High frequency of phylogenetically diverse reductive dehalogenase-homologous genes in deep subseafloor sedimentary metagenomes.</title>
        <authorList>
            <person name="Kawai M."/>
            <person name="Futagami T."/>
            <person name="Toyoda A."/>
            <person name="Takaki Y."/>
            <person name="Nishi S."/>
            <person name="Hori S."/>
            <person name="Arai W."/>
            <person name="Tsubouchi T."/>
            <person name="Morono Y."/>
            <person name="Uchiyama I."/>
            <person name="Ito T."/>
            <person name="Fujiyama A."/>
            <person name="Inagaki F."/>
            <person name="Takami H."/>
        </authorList>
    </citation>
    <scope>NUCLEOTIDE SEQUENCE</scope>
    <source>
        <strain evidence="3">Expedition CK06-06</strain>
    </source>
</reference>
<dbReference type="InterPro" id="IPR001610">
    <property type="entry name" value="PAC"/>
</dbReference>
<dbReference type="EMBL" id="BARW01024683">
    <property type="protein sequence ID" value="GAI94716.1"/>
    <property type="molecule type" value="Genomic_DNA"/>
</dbReference>
<dbReference type="PANTHER" id="PTHR44757:SF2">
    <property type="entry name" value="BIOFILM ARCHITECTURE MAINTENANCE PROTEIN MBAA"/>
    <property type="match status" value="1"/>
</dbReference>
<protein>
    <recommendedName>
        <fullName evidence="4">PAS domain-containing protein</fullName>
    </recommendedName>
</protein>
<dbReference type="NCBIfam" id="TIGR00229">
    <property type="entry name" value="sensory_box"/>
    <property type="match status" value="2"/>
</dbReference>
<feature type="non-terminal residue" evidence="3">
    <location>
        <position position="1"/>
    </location>
</feature>
<dbReference type="InterPro" id="IPR052155">
    <property type="entry name" value="Biofilm_reg_signaling"/>
</dbReference>
<feature type="domain" description="PAC" evidence="2">
    <location>
        <begin position="77"/>
        <end position="129"/>
    </location>
</feature>
<dbReference type="SMART" id="SM00086">
    <property type="entry name" value="PAC"/>
    <property type="match status" value="2"/>
</dbReference>
<dbReference type="PROSITE" id="PS50112">
    <property type="entry name" value="PAS"/>
    <property type="match status" value="2"/>
</dbReference>
<dbReference type="PROSITE" id="PS50113">
    <property type="entry name" value="PAC"/>
    <property type="match status" value="1"/>
</dbReference>
<sequence length="262" mass="30079">AAEELRIFKAISDRAGYGAGIIIPEGELIYVNESFAEMHGYTIKELIGKHFSILHSKAQMRPVERFRKKLMQEGSYVTEEVWHKKKDGTVFPALMTGTAIKDDMGKPLYLSATLIDITESKRVEIALRQSEEFNSSLLTNSPNPILVLNADASIRYVNPALEKLTGFSPAELIGSKPPYPWWIEETRKELSKRLVQAMRRGTGRYESSCRKKNGERCWVEKIFKTVKVNGEFKYHLVNWVDLTEQKRLKTNLEFYLSQVTRT</sequence>
<dbReference type="InterPro" id="IPR000014">
    <property type="entry name" value="PAS"/>
</dbReference>
<dbReference type="SMART" id="SM00091">
    <property type="entry name" value="PAS"/>
    <property type="match status" value="2"/>
</dbReference>
<evidence type="ECO:0000259" key="2">
    <source>
        <dbReference type="PROSITE" id="PS50113"/>
    </source>
</evidence>
<dbReference type="InterPro" id="IPR035965">
    <property type="entry name" value="PAS-like_dom_sf"/>
</dbReference>
<dbReference type="SUPFAM" id="SSF55785">
    <property type="entry name" value="PYP-like sensor domain (PAS domain)"/>
    <property type="match status" value="2"/>
</dbReference>
<accession>X1TTK7</accession>
<comment type="caution">
    <text evidence="3">The sequence shown here is derived from an EMBL/GenBank/DDBJ whole genome shotgun (WGS) entry which is preliminary data.</text>
</comment>
<organism evidence="3">
    <name type="scientific">marine sediment metagenome</name>
    <dbReference type="NCBI Taxonomy" id="412755"/>
    <lineage>
        <taxon>unclassified sequences</taxon>
        <taxon>metagenomes</taxon>
        <taxon>ecological metagenomes</taxon>
    </lineage>
</organism>
<feature type="domain" description="PAS" evidence="1">
    <location>
        <begin position="25"/>
        <end position="73"/>
    </location>
</feature>
<evidence type="ECO:0000313" key="3">
    <source>
        <dbReference type="EMBL" id="GAI94716.1"/>
    </source>
</evidence>
<dbReference type="CDD" id="cd00130">
    <property type="entry name" value="PAS"/>
    <property type="match status" value="2"/>
</dbReference>
<feature type="domain" description="PAS" evidence="1">
    <location>
        <begin position="130"/>
        <end position="201"/>
    </location>
</feature>
<dbReference type="PANTHER" id="PTHR44757">
    <property type="entry name" value="DIGUANYLATE CYCLASE DGCP"/>
    <property type="match status" value="1"/>
</dbReference>
<dbReference type="Pfam" id="PF13426">
    <property type="entry name" value="PAS_9"/>
    <property type="match status" value="2"/>
</dbReference>
<proteinExistence type="predicted"/>
<name>X1TTK7_9ZZZZ</name>
<dbReference type="Gene3D" id="3.30.450.20">
    <property type="entry name" value="PAS domain"/>
    <property type="match status" value="2"/>
</dbReference>
<gene>
    <name evidence="3" type="ORF">S12H4_40643</name>
</gene>
<dbReference type="InterPro" id="IPR000700">
    <property type="entry name" value="PAS-assoc_C"/>
</dbReference>
<evidence type="ECO:0008006" key="4">
    <source>
        <dbReference type="Google" id="ProtNLM"/>
    </source>
</evidence>
<evidence type="ECO:0000259" key="1">
    <source>
        <dbReference type="PROSITE" id="PS50112"/>
    </source>
</evidence>
<dbReference type="AlphaFoldDB" id="X1TTK7"/>
<feature type="non-terminal residue" evidence="3">
    <location>
        <position position="262"/>
    </location>
</feature>